<keyword evidence="2" id="KW-1185">Reference proteome</keyword>
<reference evidence="1" key="2">
    <citation type="submission" date="2020-09" db="EMBL/GenBank/DDBJ databases">
        <authorList>
            <person name="Sun Q."/>
            <person name="Zhou Y."/>
        </authorList>
    </citation>
    <scope>NUCLEOTIDE SEQUENCE</scope>
    <source>
        <strain evidence="1">CGMCC 1.15360</strain>
    </source>
</reference>
<dbReference type="OrthoDB" id="7433140at2"/>
<comment type="caution">
    <text evidence="1">The sequence shown here is derived from an EMBL/GenBank/DDBJ whole genome shotgun (WGS) entry which is preliminary data.</text>
</comment>
<dbReference type="RefSeq" id="WP_066775725.1">
    <property type="nucleotide sequence ID" value="NZ_BMIP01000002.1"/>
</dbReference>
<sequence length="111" mass="11974">MSEEEVLEARRLRKAARNVFETQRDLIKSDLGAAGVGKRVATRLASDGRMLAEEAADAANTHRPIVAAGALAVTAWLLRGPIMAFADRVLGREEGEEEEAFDTADTPQAPE</sequence>
<name>A0A916YY60_9SPHN</name>
<proteinExistence type="predicted"/>
<dbReference type="AlphaFoldDB" id="A0A916YY60"/>
<evidence type="ECO:0008006" key="3">
    <source>
        <dbReference type="Google" id="ProtNLM"/>
    </source>
</evidence>
<dbReference type="Proteomes" id="UP000612349">
    <property type="component" value="Unassembled WGS sequence"/>
</dbReference>
<accession>A0A916YY60</accession>
<evidence type="ECO:0000313" key="1">
    <source>
        <dbReference type="EMBL" id="GGD66592.1"/>
    </source>
</evidence>
<protein>
    <recommendedName>
        <fullName evidence="3">DUF3618 domain-containing protein</fullName>
    </recommendedName>
</protein>
<evidence type="ECO:0000313" key="2">
    <source>
        <dbReference type="Proteomes" id="UP000612349"/>
    </source>
</evidence>
<reference evidence="1" key="1">
    <citation type="journal article" date="2014" name="Int. J. Syst. Evol. Microbiol.">
        <title>Complete genome sequence of Corynebacterium casei LMG S-19264T (=DSM 44701T), isolated from a smear-ripened cheese.</title>
        <authorList>
            <consortium name="US DOE Joint Genome Institute (JGI-PGF)"/>
            <person name="Walter F."/>
            <person name="Albersmeier A."/>
            <person name="Kalinowski J."/>
            <person name="Ruckert C."/>
        </authorList>
    </citation>
    <scope>NUCLEOTIDE SEQUENCE</scope>
    <source>
        <strain evidence="1">CGMCC 1.15360</strain>
    </source>
</reference>
<organism evidence="1 2">
    <name type="scientific">Croceicoccus mobilis</name>
    <dbReference type="NCBI Taxonomy" id="1703339"/>
    <lineage>
        <taxon>Bacteria</taxon>
        <taxon>Pseudomonadati</taxon>
        <taxon>Pseudomonadota</taxon>
        <taxon>Alphaproteobacteria</taxon>
        <taxon>Sphingomonadales</taxon>
        <taxon>Erythrobacteraceae</taxon>
        <taxon>Croceicoccus</taxon>
    </lineage>
</organism>
<gene>
    <name evidence="1" type="ORF">GCM10010990_15180</name>
</gene>
<dbReference type="EMBL" id="BMIP01000002">
    <property type="protein sequence ID" value="GGD66592.1"/>
    <property type="molecule type" value="Genomic_DNA"/>
</dbReference>